<organism evidence="2 3">
    <name type="scientific">Methylocystis echinoides</name>
    <dbReference type="NCBI Taxonomy" id="29468"/>
    <lineage>
        <taxon>Bacteria</taxon>
        <taxon>Pseudomonadati</taxon>
        <taxon>Pseudomonadota</taxon>
        <taxon>Alphaproteobacteria</taxon>
        <taxon>Hyphomicrobiales</taxon>
        <taxon>Methylocystaceae</taxon>
        <taxon>Methylocystis</taxon>
    </lineage>
</organism>
<evidence type="ECO:0008006" key="4">
    <source>
        <dbReference type="Google" id="ProtNLM"/>
    </source>
</evidence>
<dbReference type="EMBL" id="BSEC01000001">
    <property type="protein sequence ID" value="GLI92730.1"/>
    <property type="molecule type" value="Genomic_DNA"/>
</dbReference>
<evidence type="ECO:0000313" key="2">
    <source>
        <dbReference type="EMBL" id="GLI92730.1"/>
    </source>
</evidence>
<name>A0A9W6GTT5_9HYPH</name>
<protein>
    <recommendedName>
        <fullName evidence="4">HNH endonuclease</fullName>
    </recommendedName>
</protein>
<reference evidence="2" key="1">
    <citation type="journal article" date="2023" name="Int. J. Syst. Evol. Microbiol.">
        <title>Methylocystis iwaonis sp. nov., a type II methane-oxidizing bacterium from surface soil of a rice paddy field in Japan, and emended description of the genus Methylocystis (ex Whittenbury et al. 1970) Bowman et al. 1993.</title>
        <authorList>
            <person name="Kaise H."/>
            <person name="Sawadogo J.B."/>
            <person name="Alam M.S."/>
            <person name="Ueno C."/>
            <person name="Dianou D."/>
            <person name="Shinjo R."/>
            <person name="Asakawa S."/>
        </authorList>
    </citation>
    <scope>NUCLEOTIDE SEQUENCE</scope>
    <source>
        <strain evidence="2">LMG27198</strain>
    </source>
</reference>
<dbReference type="RefSeq" id="WP_281802116.1">
    <property type="nucleotide sequence ID" value="NZ_BSEC01000001.1"/>
</dbReference>
<dbReference type="AlphaFoldDB" id="A0A9W6GTT5"/>
<evidence type="ECO:0000313" key="3">
    <source>
        <dbReference type="Proteomes" id="UP001144323"/>
    </source>
</evidence>
<proteinExistence type="predicted"/>
<evidence type="ECO:0000256" key="1">
    <source>
        <dbReference type="SAM" id="SignalP"/>
    </source>
</evidence>
<comment type="caution">
    <text evidence="2">The sequence shown here is derived from an EMBL/GenBank/DDBJ whole genome shotgun (WGS) entry which is preliminary data.</text>
</comment>
<dbReference type="Proteomes" id="UP001144323">
    <property type="component" value="Unassembled WGS sequence"/>
</dbReference>
<feature type="chain" id="PRO_5040875954" description="HNH endonuclease" evidence="1">
    <location>
        <begin position="19"/>
        <end position="142"/>
    </location>
</feature>
<accession>A0A9W6GTT5</accession>
<keyword evidence="3" id="KW-1185">Reference proteome</keyword>
<keyword evidence="1" id="KW-0732">Signal</keyword>
<feature type="signal peptide" evidence="1">
    <location>
        <begin position="1"/>
        <end position="18"/>
    </location>
</feature>
<sequence>MRRLLAVALAFAAPTALAQRLPLNPAVTQDNIAETICLPGWTRTVRPPVSYTNAIKRERLLAAGLPLDLMADFQLDHTVPLSLGGAPDDPHNLALMDRDEAEAKDRIERCLPHAVCDGRVPLEAAQQAIWRDWRAAATFCAR</sequence>
<gene>
    <name evidence="2" type="ORF">LMG27198_17220</name>
</gene>